<proteinExistence type="predicted"/>
<accession>A6HF10</accession>
<sequence length="8" mass="963">MQLWMASP</sequence>
<evidence type="ECO:0000313" key="2">
    <source>
        <dbReference type="Proteomes" id="UP000234681"/>
    </source>
</evidence>
<gene>
    <name evidence="1" type="primary">RGD735194</name>
    <name evidence="1" type="ORF">rCG_33471</name>
</gene>
<protein>
    <submittedName>
        <fullName evidence="1">Uncharacterized protein</fullName>
    </submittedName>
</protein>
<dbReference type="Proteomes" id="UP000234681">
    <property type="component" value="Chromosome 10"/>
</dbReference>
<organism evidence="1 2">
    <name type="scientific">Rattus norvegicus</name>
    <name type="common">Rat</name>
    <dbReference type="NCBI Taxonomy" id="10116"/>
    <lineage>
        <taxon>Eukaryota</taxon>
        <taxon>Metazoa</taxon>
        <taxon>Chordata</taxon>
        <taxon>Craniata</taxon>
        <taxon>Vertebrata</taxon>
        <taxon>Euteleostomi</taxon>
        <taxon>Mammalia</taxon>
        <taxon>Eutheria</taxon>
        <taxon>Euarchontoglires</taxon>
        <taxon>Glires</taxon>
        <taxon>Rodentia</taxon>
        <taxon>Myomorpha</taxon>
        <taxon>Muroidea</taxon>
        <taxon>Muridae</taxon>
        <taxon>Murinae</taxon>
        <taxon>Rattus</taxon>
    </lineage>
</organism>
<reference evidence="1 2" key="1">
    <citation type="submission" date="2005-07" db="EMBL/GenBank/DDBJ databases">
        <authorList>
            <person name="Mural R.J."/>
            <person name="Li P.W."/>
            <person name="Adams M.D."/>
            <person name="Amanatides P.G."/>
            <person name="Baden-Tillson H."/>
            <person name="Barnstead M."/>
            <person name="Chin S.H."/>
            <person name="Dew I."/>
            <person name="Evans C.A."/>
            <person name="Ferriera S."/>
            <person name="Flanigan M."/>
            <person name="Fosler C."/>
            <person name="Glodek A."/>
            <person name="Gu Z."/>
            <person name="Holt R.A."/>
            <person name="Jennings D."/>
            <person name="Kraft C.L."/>
            <person name="Lu F."/>
            <person name="Nguyen T."/>
            <person name="Nusskern D.R."/>
            <person name="Pfannkoch C.M."/>
            <person name="Sitter C."/>
            <person name="Sutton G.G."/>
            <person name="Venter J.C."/>
            <person name="Wang Z."/>
            <person name="Woodage T."/>
            <person name="Zheng X.H."/>
            <person name="Zhong F."/>
        </authorList>
    </citation>
    <scope>NUCLEOTIDE SEQUENCE [LARGE SCALE GENOMIC DNA]</scope>
    <source>
        <strain>BN</strain>
        <strain evidence="2">Sprague-Dawley</strain>
    </source>
</reference>
<name>A6HF10_RAT</name>
<dbReference type="EMBL" id="CH473948">
    <property type="protein sequence ID" value="EDM04615.1"/>
    <property type="molecule type" value="Genomic_DNA"/>
</dbReference>
<evidence type="ECO:0000313" key="1">
    <source>
        <dbReference type="EMBL" id="EDM04615.1"/>
    </source>
</evidence>